<dbReference type="PROSITE" id="PS00211">
    <property type="entry name" value="ABC_TRANSPORTER_1"/>
    <property type="match status" value="1"/>
</dbReference>
<gene>
    <name evidence="5" type="ORF">SBA5_250026</name>
</gene>
<dbReference type="InterPro" id="IPR003439">
    <property type="entry name" value="ABC_transporter-like_ATP-bd"/>
</dbReference>
<evidence type="ECO:0000259" key="4">
    <source>
        <dbReference type="PROSITE" id="PS50893"/>
    </source>
</evidence>
<dbReference type="CDD" id="cd03230">
    <property type="entry name" value="ABC_DR_subfamily_A"/>
    <property type="match status" value="1"/>
</dbReference>
<dbReference type="InterPro" id="IPR027417">
    <property type="entry name" value="P-loop_NTPase"/>
</dbReference>
<dbReference type="EMBL" id="OKRB01000081">
    <property type="protein sequence ID" value="SPE19796.1"/>
    <property type="molecule type" value="Genomic_DNA"/>
</dbReference>
<dbReference type="SMART" id="SM00382">
    <property type="entry name" value="AAA"/>
    <property type="match status" value="1"/>
</dbReference>
<evidence type="ECO:0000256" key="2">
    <source>
        <dbReference type="ARBA" id="ARBA00022741"/>
    </source>
</evidence>
<organism evidence="5 6">
    <name type="scientific">Candidatus Sulfuritelmatomonas gaucii</name>
    <dbReference type="NCBI Taxonomy" id="2043161"/>
    <lineage>
        <taxon>Bacteria</taxon>
        <taxon>Pseudomonadati</taxon>
        <taxon>Acidobacteriota</taxon>
        <taxon>Terriglobia</taxon>
        <taxon>Terriglobales</taxon>
        <taxon>Acidobacteriaceae</taxon>
        <taxon>Candidatus Sulfuritelmatomonas</taxon>
    </lineage>
</organism>
<name>A0A2N9L954_9BACT</name>
<dbReference type="GO" id="GO:0005524">
    <property type="term" value="F:ATP binding"/>
    <property type="evidence" value="ECO:0007669"/>
    <property type="project" value="UniProtKB-KW"/>
</dbReference>
<feature type="domain" description="ABC transporter" evidence="4">
    <location>
        <begin position="2"/>
        <end position="226"/>
    </location>
</feature>
<dbReference type="Gene3D" id="3.40.50.300">
    <property type="entry name" value="P-loop containing nucleotide triphosphate hydrolases"/>
    <property type="match status" value="1"/>
</dbReference>
<keyword evidence="2" id="KW-0547">Nucleotide-binding</keyword>
<dbReference type="InterPro" id="IPR003593">
    <property type="entry name" value="AAA+_ATPase"/>
</dbReference>
<reference evidence="6" key="1">
    <citation type="submission" date="2018-02" db="EMBL/GenBank/DDBJ databases">
        <authorList>
            <person name="Hausmann B."/>
        </authorList>
    </citation>
    <scope>NUCLEOTIDE SEQUENCE [LARGE SCALE GENOMIC DNA]</scope>
    <source>
        <strain evidence="6">Peat soil MAG SbA5</strain>
    </source>
</reference>
<protein>
    <submittedName>
        <fullName evidence="5">ABC transporter</fullName>
    </submittedName>
</protein>
<dbReference type="PANTHER" id="PTHR42939:SF1">
    <property type="entry name" value="ABC TRANSPORTER ATP-BINDING PROTEIN ALBC-RELATED"/>
    <property type="match status" value="1"/>
</dbReference>
<sequence>MIRIEDLWKSFGRHDALRGISMHVTEGSAYALIGANGAGKTTTMKILMNIMEPTRGCATVLGVDSRRISPRELSQIGYVSENQELPERLTVDEYFAYLRPFYARWDRDLEALLRGQLRLPGGRKIGALSHGMRTKMTLACALPFRPRLLVLDEPFSGLDPLVRDEFMDGILGQAGETTILISTHELGEIEGVATHVAFIEEGRLLFDEPMDDLRARFRAVRITFEKPARLPAMLPDDWLRVSTDGNVLEFIDSRFKDGDSQERLQSQLSGIRRIDVEPVALRTVFTSLARAVRDRAA</sequence>
<evidence type="ECO:0000313" key="5">
    <source>
        <dbReference type="EMBL" id="SPE19796.1"/>
    </source>
</evidence>
<evidence type="ECO:0000256" key="1">
    <source>
        <dbReference type="ARBA" id="ARBA00022448"/>
    </source>
</evidence>
<dbReference type="InterPro" id="IPR017871">
    <property type="entry name" value="ABC_transporter-like_CS"/>
</dbReference>
<evidence type="ECO:0000313" key="6">
    <source>
        <dbReference type="Proteomes" id="UP000239735"/>
    </source>
</evidence>
<dbReference type="Pfam" id="PF00005">
    <property type="entry name" value="ABC_tran"/>
    <property type="match status" value="1"/>
</dbReference>
<dbReference type="PANTHER" id="PTHR42939">
    <property type="entry name" value="ABC TRANSPORTER ATP-BINDING PROTEIN ALBC-RELATED"/>
    <property type="match status" value="1"/>
</dbReference>
<dbReference type="SUPFAM" id="SSF52540">
    <property type="entry name" value="P-loop containing nucleoside triphosphate hydrolases"/>
    <property type="match status" value="1"/>
</dbReference>
<dbReference type="AlphaFoldDB" id="A0A2N9L954"/>
<dbReference type="Proteomes" id="UP000239735">
    <property type="component" value="Unassembled WGS sequence"/>
</dbReference>
<keyword evidence="3" id="KW-0067">ATP-binding</keyword>
<keyword evidence="1" id="KW-0813">Transport</keyword>
<dbReference type="GO" id="GO:0016887">
    <property type="term" value="F:ATP hydrolysis activity"/>
    <property type="evidence" value="ECO:0007669"/>
    <property type="project" value="InterPro"/>
</dbReference>
<accession>A0A2N9L954</accession>
<proteinExistence type="predicted"/>
<dbReference type="PROSITE" id="PS50893">
    <property type="entry name" value="ABC_TRANSPORTER_2"/>
    <property type="match status" value="1"/>
</dbReference>
<dbReference type="InterPro" id="IPR051782">
    <property type="entry name" value="ABC_Transporter_VariousFunc"/>
</dbReference>
<evidence type="ECO:0000256" key="3">
    <source>
        <dbReference type="ARBA" id="ARBA00022840"/>
    </source>
</evidence>